<feature type="transmembrane region" description="Helical" evidence="9">
    <location>
        <begin position="6"/>
        <end position="27"/>
    </location>
</feature>
<dbReference type="GO" id="GO:0031966">
    <property type="term" value="C:mitochondrial membrane"/>
    <property type="evidence" value="ECO:0007669"/>
    <property type="project" value="UniProtKB-SubCell"/>
</dbReference>
<dbReference type="EC" id="7.1.1.2" evidence="9"/>
<comment type="function">
    <text evidence="9">Core subunit of the mitochondrial membrane respiratory chain NADH dehydrogenase (Complex I) which catalyzes electron transfer from NADH through the respiratory chain, using ubiquinone as an electron acceptor. Essential for the catalytic activity of complex I.</text>
</comment>
<evidence type="ECO:0000256" key="1">
    <source>
        <dbReference type="ARBA" id="ARBA00004370"/>
    </source>
</evidence>
<keyword evidence="4 9" id="KW-0813">Transport</keyword>
<dbReference type="InterPro" id="IPR000440">
    <property type="entry name" value="NADH_UbQ/plastoQ_OxRdtase_su3"/>
</dbReference>
<dbReference type="Pfam" id="PF00507">
    <property type="entry name" value="Oxidored_q4"/>
    <property type="match status" value="1"/>
</dbReference>
<keyword evidence="9" id="KW-0679">Respiratory chain</keyword>
<reference evidence="10" key="1">
    <citation type="submission" date="2017-10" db="EMBL/GenBank/DDBJ databases">
        <title>Complete mitochondrial genomes of Mycopsylla fici and Mycopsylla proxima (Hemiptera: Sternorrhyncha: Psylloidea: Homotomidae), with a phylogeny of the suborder Sternorrhyncha.</title>
        <authorList>
            <person name="Duan X.-Y."/>
            <person name="Wu Y."/>
            <person name="Qian Z.-Q."/>
        </authorList>
    </citation>
    <scope>NUCLEOTIDE SEQUENCE</scope>
</reference>
<organism evidence="10">
    <name type="scientific">Mycopsylla fici</name>
    <dbReference type="NCBI Taxonomy" id="1681222"/>
    <lineage>
        <taxon>Eukaryota</taxon>
        <taxon>Metazoa</taxon>
        <taxon>Ecdysozoa</taxon>
        <taxon>Arthropoda</taxon>
        <taxon>Hexapoda</taxon>
        <taxon>Insecta</taxon>
        <taxon>Pterygota</taxon>
        <taxon>Neoptera</taxon>
        <taxon>Paraneoptera</taxon>
        <taxon>Hemiptera</taxon>
        <taxon>Sternorrhyncha</taxon>
        <taxon>Psylloidea</taxon>
        <taxon>Carsidaridae</taxon>
        <taxon>Homotominae</taxon>
        <taxon>Mycopsylla</taxon>
    </lineage>
</organism>
<evidence type="ECO:0000256" key="4">
    <source>
        <dbReference type="ARBA" id="ARBA00022448"/>
    </source>
</evidence>
<keyword evidence="5 9" id="KW-0812">Transmembrane</keyword>
<dbReference type="GO" id="GO:0008137">
    <property type="term" value="F:NADH dehydrogenase (ubiquinone) activity"/>
    <property type="evidence" value="ECO:0007669"/>
    <property type="project" value="UniProtKB-UniRule"/>
</dbReference>
<dbReference type="GeneID" id="36278718"/>
<evidence type="ECO:0000256" key="9">
    <source>
        <dbReference type="RuleBase" id="RU003640"/>
    </source>
</evidence>
<dbReference type="RefSeq" id="YP_009470615.1">
    <property type="nucleotide sequence ID" value="NC_037224.1"/>
</dbReference>
<comment type="similarity">
    <text evidence="2 9">Belongs to the complex I subunit 3 family.</text>
</comment>
<dbReference type="AlphaFoldDB" id="A0A343UQS3"/>
<evidence type="ECO:0000256" key="8">
    <source>
        <dbReference type="ARBA" id="ARBA00049551"/>
    </source>
</evidence>
<keyword evidence="9 10" id="KW-0496">Mitochondrion</keyword>
<keyword evidence="9" id="KW-0830">Ubiquinone</keyword>
<evidence type="ECO:0000256" key="5">
    <source>
        <dbReference type="ARBA" id="ARBA00022692"/>
    </source>
</evidence>
<gene>
    <name evidence="10" type="primary">ND3</name>
</gene>
<evidence type="ECO:0000256" key="3">
    <source>
        <dbReference type="ARBA" id="ARBA00021007"/>
    </source>
</evidence>
<sequence length="116" mass="13808">MILILMFMMTMIMILILLLNILPIINIHKIKDREKMTPFECGFDPLSKYRTSFSIQFFLIGIMFLIFDIEIALILPIPVSFYLANFNFWILMIIFIMMTLILGTMIEWKEGSMNWK</sequence>
<dbReference type="Gene3D" id="1.20.58.1610">
    <property type="entry name" value="NADH:ubiquinone/plastoquinone oxidoreductase, chain 3"/>
    <property type="match status" value="1"/>
</dbReference>
<evidence type="ECO:0000256" key="2">
    <source>
        <dbReference type="ARBA" id="ARBA00008472"/>
    </source>
</evidence>
<dbReference type="InterPro" id="IPR038430">
    <property type="entry name" value="NDAH_ubi_oxred_su3_sf"/>
</dbReference>
<keyword evidence="9" id="KW-0249">Electron transport</keyword>
<comment type="catalytic activity">
    <reaction evidence="8 9">
        <text>a ubiquinone + NADH + 5 H(+)(in) = a ubiquinol + NAD(+) + 4 H(+)(out)</text>
        <dbReference type="Rhea" id="RHEA:29091"/>
        <dbReference type="Rhea" id="RHEA-COMP:9565"/>
        <dbReference type="Rhea" id="RHEA-COMP:9566"/>
        <dbReference type="ChEBI" id="CHEBI:15378"/>
        <dbReference type="ChEBI" id="CHEBI:16389"/>
        <dbReference type="ChEBI" id="CHEBI:17976"/>
        <dbReference type="ChEBI" id="CHEBI:57540"/>
        <dbReference type="ChEBI" id="CHEBI:57945"/>
        <dbReference type="EC" id="7.1.1.2"/>
    </reaction>
</comment>
<name>A0A343UQS3_9HEMI</name>
<feature type="transmembrane region" description="Helical" evidence="9">
    <location>
        <begin position="57"/>
        <end position="82"/>
    </location>
</feature>
<evidence type="ECO:0000256" key="7">
    <source>
        <dbReference type="ARBA" id="ARBA00023136"/>
    </source>
</evidence>
<keyword evidence="9" id="KW-0520">NAD</keyword>
<dbReference type="PANTHER" id="PTHR11058">
    <property type="entry name" value="NADH-UBIQUINONE OXIDOREDUCTASE CHAIN 3"/>
    <property type="match status" value="1"/>
</dbReference>
<geneLocation type="mitochondrion" evidence="10"/>
<feature type="transmembrane region" description="Helical" evidence="9">
    <location>
        <begin position="88"/>
        <end position="106"/>
    </location>
</feature>
<evidence type="ECO:0000313" key="10">
    <source>
        <dbReference type="EMBL" id="AVF97048.1"/>
    </source>
</evidence>
<comment type="subcellular location">
    <subcellularLocation>
        <location evidence="1">Membrane</location>
    </subcellularLocation>
    <subcellularLocation>
        <location evidence="9">Mitochondrion membrane</location>
        <topology evidence="9">Multi-pass membrane protein</topology>
    </subcellularLocation>
</comment>
<dbReference type="PANTHER" id="PTHR11058:SF9">
    <property type="entry name" value="NADH-UBIQUINONE OXIDOREDUCTASE CHAIN 3"/>
    <property type="match status" value="1"/>
</dbReference>
<proteinExistence type="inferred from homology"/>
<keyword evidence="9" id="KW-1278">Translocase</keyword>
<evidence type="ECO:0000256" key="6">
    <source>
        <dbReference type="ARBA" id="ARBA00022989"/>
    </source>
</evidence>
<protein>
    <recommendedName>
        <fullName evidence="3 9">NADH-ubiquinone oxidoreductase chain 3</fullName>
        <ecNumber evidence="9">7.1.1.2</ecNumber>
    </recommendedName>
</protein>
<dbReference type="CTD" id="4537"/>
<accession>A0A343UQS3</accession>
<keyword evidence="7 9" id="KW-0472">Membrane</keyword>
<dbReference type="GO" id="GO:0030964">
    <property type="term" value="C:NADH dehydrogenase complex"/>
    <property type="evidence" value="ECO:0007669"/>
    <property type="project" value="TreeGrafter"/>
</dbReference>
<keyword evidence="6 9" id="KW-1133">Transmembrane helix</keyword>
<dbReference type="EMBL" id="MG216926">
    <property type="protein sequence ID" value="AVF97048.1"/>
    <property type="molecule type" value="Genomic_DNA"/>
</dbReference>